<dbReference type="SUPFAM" id="SSF50475">
    <property type="entry name" value="FMN-binding split barrel"/>
    <property type="match status" value="1"/>
</dbReference>
<feature type="domain" description="Flavin reductase like" evidence="1">
    <location>
        <begin position="22"/>
        <end position="175"/>
    </location>
</feature>
<gene>
    <name evidence="2" type="ORF">GCM10017655_28390</name>
</gene>
<dbReference type="GO" id="GO:0016646">
    <property type="term" value="F:oxidoreductase activity, acting on the CH-NH group of donors, NAD or NADP as acceptor"/>
    <property type="evidence" value="ECO:0007669"/>
    <property type="project" value="UniProtKB-ARBA"/>
</dbReference>
<comment type="caution">
    <text evidence="2">The sequence shown here is derived from an EMBL/GenBank/DDBJ whole genome shotgun (WGS) entry which is preliminary data.</text>
</comment>
<dbReference type="Proteomes" id="UP001143328">
    <property type="component" value="Unassembled WGS sequence"/>
</dbReference>
<dbReference type="EMBL" id="BSFN01000007">
    <property type="protein sequence ID" value="GLK89777.1"/>
    <property type="molecule type" value="Genomic_DNA"/>
</dbReference>
<dbReference type="PANTHER" id="PTHR43812:SF2">
    <property type="entry name" value="FLAVIN REDUCTASE LIKE DOMAIN-CONTAINING PROTEIN"/>
    <property type="match status" value="1"/>
</dbReference>
<keyword evidence="3" id="KW-1185">Reference proteome</keyword>
<organism evidence="2 3">
    <name type="scientific">Pseudomonas turukhanskensis</name>
    <dbReference type="NCBI Taxonomy" id="1806536"/>
    <lineage>
        <taxon>Bacteria</taxon>
        <taxon>Pseudomonadati</taxon>
        <taxon>Pseudomonadota</taxon>
        <taxon>Gammaproteobacteria</taxon>
        <taxon>Pseudomonadales</taxon>
        <taxon>Pseudomonadaceae</taxon>
        <taxon>Pseudomonas</taxon>
    </lineage>
</organism>
<reference evidence="2" key="1">
    <citation type="journal article" date="2014" name="Int. J. Syst. Evol. Microbiol.">
        <title>Complete genome sequence of Corynebacterium casei LMG S-19264T (=DSM 44701T), isolated from a smear-ripened cheese.</title>
        <authorList>
            <consortium name="US DOE Joint Genome Institute (JGI-PGF)"/>
            <person name="Walter F."/>
            <person name="Albersmeier A."/>
            <person name="Kalinowski J."/>
            <person name="Ruckert C."/>
        </authorList>
    </citation>
    <scope>NUCLEOTIDE SEQUENCE</scope>
    <source>
        <strain evidence="2">VKM B-2935</strain>
    </source>
</reference>
<evidence type="ECO:0000259" key="1">
    <source>
        <dbReference type="SMART" id="SM00903"/>
    </source>
</evidence>
<dbReference type="SMART" id="SM00903">
    <property type="entry name" value="Flavin_Reduct"/>
    <property type="match status" value="1"/>
</dbReference>
<evidence type="ECO:0000313" key="2">
    <source>
        <dbReference type="EMBL" id="GLK89777.1"/>
    </source>
</evidence>
<protein>
    <submittedName>
        <fullName evidence="2">Asp/Glu/hydantoin racemase</fullName>
    </submittedName>
</protein>
<dbReference type="Pfam" id="PF01613">
    <property type="entry name" value="Flavin_Reduct"/>
    <property type="match status" value="1"/>
</dbReference>
<reference evidence="2" key="2">
    <citation type="submission" date="2023-01" db="EMBL/GenBank/DDBJ databases">
        <authorList>
            <person name="Sun Q."/>
            <person name="Evtushenko L."/>
        </authorList>
    </citation>
    <scope>NUCLEOTIDE SEQUENCE</scope>
    <source>
        <strain evidence="2">VKM B-2935</strain>
    </source>
</reference>
<dbReference type="InterPro" id="IPR002563">
    <property type="entry name" value="Flavin_Rdtase-like_dom"/>
</dbReference>
<dbReference type="InterPro" id="IPR012349">
    <property type="entry name" value="Split_barrel_FMN-bd"/>
</dbReference>
<proteinExistence type="predicted"/>
<dbReference type="GO" id="GO:0010181">
    <property type="term" value="F:FMN binding"/>
    <property type="evidence" value="ECO:0007669"/>
    <property type="project" value="InterPro"/>
</dbReference>
<evidence type="ECO:0000313" key="3">
    <source>
        <dbReference type="Proteomes" id="UP001143328"/>
    </source>
</evidence>
<dbReference type="Gene3D" id="2.30.110.10">
    <property type="entry name" value="Electron Transport, Fmn-binding Protein, Chain A"/>
    <property type="match status" value="1"/>
</dbReference>
<dbReference type="RefSeq" id="WP_373877859.1">
    <property type="nucleotide sequence ID" value="NZ_BSFN01000007.1"/>
</dbReference>
<sequence length="208" mass="22958">MREFHFYQPKLGHGLKHDPLNSIVAPRPIGWISSQSPEGVLNLAPYSFFNAFNYTPPIIGFSSIGWKDSVRNIAASKEFVWNLASRPLAEQMNTSSALVAPEVNEFELAGLATAPSRLVKPPRVLESPVSFECRLSDIVQLQNANGGLIDTWLVLGEVVAVHIDTAMLEDGVYNTVLAQPIMRGGGPTDYFSISEAQRFHMHRPVVDK</sequence>
<dbReference type="PANTHER" id="PTHR43812">
    <property type="entry name" value="BLR2425 PROTEIN"/>
    <property type="match status" value="1"/>
</dbReference>
<dbReference type="AlphaFoldDB" id="A0A9W6K6K6"/>
<accession>A0A9W6K6K6</accession>
<name>A0A9W6K6K6_9PSED</name>